<evidence type="ECO:0000256" key="1">
    <source>
        <dbReference type="ARBA" id="ARBA00000141"/>
    </source>
</evidence>
<dbReference type="HAMAP" id="MF_01283">
    <property type="entry name" value="RibBA"/>
    <property type="match status" value="1"/>
</dbReference>
<evidence type="ECO:0000256" key="17">
    <source>
        <dbReference type="ARBA" id="ARBA00023268"/>
    </source>
</evidence>
<feature type="binding site" evidence="20">
    <location>
        <position position="28"/>
    </location>
    <ligand>
        <name>Mg(2+)</name>
        <dbReference type="ChEBI" id="CHEBI:18420"/>
        <label>2</label>
    </ligand>
</feature>
<dbReference type="GO" id="GO:0005525">
    <property type="term" value="F:GTP binding"/>
    <property type="evidence" value="ECO:0007669"/>
    <property type="project" value="UniProtKB-KW"/>
</dbReference>
<feature type="binding site" evidence="20">
    <location>
        <position position="32"/>
    </location>
    <ligand>
        <name>D-ribulose 5-phosphate</name>
        <dbReference type="ChEBI" id="CHEBI:58121"/>
    </ligand>
</feature>
<dbReference type="EC" id="4.1.99.12" evidence="20"/>
<dbReference type="Proteomes" id="UP000320390">
    <property type="component" value="Chromosome"/>
</dbReference>
<evidence type="ECO:0000256" key="21">
    <source>
        <dbReference type="SAM" id="MobiDB-lite"/>
    </source>
</evidence>
<feature type="region of interest" description="Disordered" evidence="21">
    <location>
        <begin position="408"/>
        <end position="432"/>
    </location>
</feature>
<feature type="active site" description="Nucleophile; for GTP cyclohydrolase activity" evidence="20">
    <location>
        <position position="342"/>
    </location>
</feature>
<comment type="function">
    <text evidence="18 20">Catalyzes the conversion of GTP to 2,5-diamino-6-ribosylamino-4(3H)-pyrimidinone 5'-phosphate (DARP), formate and pyrophosphate.</text>
</comment>
<dbReference type="InterPro" id="IPR000422">
    <property type="entry name" value="DHBP_synthase_RibB"/>
</dbReference>
<feature type="binding site" evidence="20">
    <location>
        <position position="363"/>
    </location>
    <ligand>
        <name>GTP</name>
        <dbReference type="ChEBI" id="CHEBI:37565"/>
    </ligand>
</feature>
<comment type="pathway">
    <text evidence="5 20">Cofactor biosynthesis; riboflavin biosynthesis; 2-hydroxy-3-oxobutyl phosphate from D-ribulose 5-phosphate: step 1/1.</text>
</comment>
<dbReference type="GO" id="GO:0000287">
    <property type="term" value="F:magnesium ion binding"/>
    <property type="evidence" value="ECO:0007669"/>
    <property type="project" value="UniProtKB-UniRule"/>
</dbReference>
<evidence type="ECO:0000256" key="4">
    <source>
        <dbReference type="ARBA" id="ARBA00004853"/>
    </source>
</evidence>
<evidence type="ECO:0000256" key="10">
    <source>
        <dbReference type="ARBA" id="ARBA00022741"/>
    </source>
</evidence>
<evidence type="ECO:0000256" key="14">
    <source>
        <dbReference type="ARBA" id="ARBA00023134"/>
    </source>
</evidence>
<dbReference type="FunFam" id="3.40.50.10990:FF:000001">
    <property type="entry name" value="Riboflavin biosynthesis protein RibBA"/>
    <property type="match status" value="1"/>
</dbReference>
<evidence type="ECO:0000313" key="23">
    <source>
        <dbReference type="EMBL" id="QDV05081.1"/>
    </source>
</evidence>
<comment type="cofactor">
    <cofactor evidence="20">
        <name>Zn(2+)</name>
        <dbReference type="ChEBI" id="CHEBI:29105"/>
    </cofactor>
    <text evidence="20">Binds 1 zinc ion per subunit.</text>
</comment>
<dbReference type="Gene3D" id="3.40.50.10990">
    <property type="entry name" value="GTP cyclohydrolase II"/>
    <property type="match status" value="1"/>
</dbReference>
<feature type="region of interest" description="GTP cyclohydrolase II" evidence="20">
    <location>
        <begin position="202"/>
        <end position="432"/>
    </location>
</feature>
<evidence type="ECO:0000256" key="19">
    <source>
        <dbReference type="ARBA" id="ARBA00049295"/>
    </source>
</evidence>
<dbReference type="EMBL" id="CP036434">
    <property type="protein sequence ID" value="QDV05081.1"/>
    <property type="molecule type" value="Genomic_DNA"/>
</dbReference>
<dbReference type="SUPFAM" id="SSF55821">
    <property type="entry name" value="YrdC/RibB"/>
    <property type="match status" value="1"/>
</dbReference>
<dbReference type="CDD" id="cd00641">
    <property type="entry name" value="GTP_cyclohydro2"/>
    <property type="match status" value="1"/>
</dbReference>
<comment type="cofactor">
    <cofactor evidence="2">
        <name>Mn(2+)</name>
        <dbReference type="ChEBI" id="CHEBI:29035"/>
    </cofactor>
</comment>
<dbReference type="GO" id="GO:0008686">
    <property type="term" value="F:3,4-dihydroxy-2-butanone-4-phosphate synthase activity"/>
    <property type="evidence" value="ECO:0007669"/>
    <property type="project" value="UniProtKB-UniRule"/>
</dbReference>
<dbReference type="NCBIfam" id="NF006803">
    <property type="entry name" value="PRK09311.1"/>
    <property type="match status" value="1"/>
</dbReference>
<feature type="active site" description="Proton acceptor; for GTP cyclohydrolase activity" evidence="20">
    <location>
        <position position="340"/>
    </location>
</feature>
<evidence type="ECO:0000256" key="18">
    <source>
        <dbReference type="ARBA" id="ARBA00043932"/>
    </source>
</evidence>
<feature type="binding site" evidence="20">
    <location>
        <begin position="27"/>
        <end position="28"/>
    </location>
    <ligand>
        <name>D-ribulose 5-phosphate</name>
        <dbReference type="ChEBI" id="CHEBI:58121"/>
    </ligand>
</feature>
<comment type="catalytic activity">
    <reaction evidence="19 20">
        <text>GTP + 4 H2O = 2,5-diamino-6-hydroxy-4-(5-phosphoribosylamino)-pyrimidine + formate + 2 phosphate + 3 H(+)</text>
        <dbReference type="Rhea" id="RHEA:23704"/>
        <dbReference type="ChEBI" id="CHEBI:15377"/>
        <dbReference type="ChEBI" id="CHEBI:15378"/>
        <dbReference type="ChEBI" id="CHEBI:15740"/>
        <dbReference type="ChEBI" id="CHEBI:37565"/>
        <dbReference type="ChEBI" id="CHEBI:43474"/>
        <dbReference type="ChEBI" id="CHEBI:58614"/>
        <dbReference type="EC" id="3.5.4.25"/>
    </reaction>
</comment>
<feature type="binding site" evidence="20">
    <location>
        <position position="328"/>
    </location>
    <ligand>
        <name>GTP</name>
        <dbReference type="ChEBI" id="CHEBI:37565"/>
    </ligand>
</feature>
<feature type="domain" description="GTP cyclohydrolase II" evidence="22">
    <location>
        <begin position="214"/>
        <end position="384"/>
    </location>
</feature>
<sequence length="432" mass="46547">MPISPIEEVVEDLRLGRMIILVDDPDRENEGDLAMLADAVTPEAINFMAREGRGLICMPMSGEVCDRLELGMQAAHNTNAHGTGFTISIEAASGVTTGISAADRAHTIKVAANANAKASDLARPGHIFPLRAKDGGVLVRGGQTEGMVDLARLAGATPTGVICEIMNDDGTMSRMPELEVFAETHDLKICTIADLIEYRRRHEQLVEPLVDQPVPIQTAHGVFQMHLFRSKLDGKEHVALTHGLPEAKDAGPADPVDGVVHVRVHSECLTGDVFGSQRCDCGPQLDMAMQILASKDRGVLVYLRQEGRGIGLANKLKAYHLQDTGMDTVEANEALGLPVDLREYGIGAQILFHLGVRRMNLLTNNPKKIHGLSGYGLELVDQVPLEIEANPNNVKYLRTKRERMGHTLSGALDPSLDGSLGAPAAETAAPRE</sequence>
<feature type="binding site" evidence="20">
    <location>
        <position position="268"/>
    </location>
    <ligand>
        <name>Zn(2+)</name>
        <dbReference type="ChEBI" id="CHEBI:29105"/>
        <note>catalytic</note>
    </ligand>
</feature>
<feature type="site" description="Essential for DHBP synthase activity" evidence="20">
    <location>
        <position position="164"/>
    </location>
</feature>
<dbReference type="Pfam" id="PF00926">
    <property type="entry name" value="DHBP_synthase"/>
    <property type="match status" value="1"/>
</dbReference>
<comment type="similarity">
    <text evidence="6 20">In the N-terminal section; belongs to the DHBP synthase family.</text>
</comment>
<dbReference type="HAMAP" id="MF_00179">
    <property type="entry name" value="RibA"/>
    <property type="match status" value="1"/>
</dbReference>
<dbReference type="GO" id="GO:0008270">
    <property type="term" value="F:zinc ion binding"/>
    <property type="evidence" value="ECO:0007669"/>
    <property type="project" value="UniProtKB-UniRule"/>
</dbReference>
<organism evidence="23 24">
    <name type="scientific">Saltatorellus ferox</name>
    <dbReference type="NCBI Taxonomy" id="2528018"/>
    <lineage>
        <taxon>Bacteria</taxon>
        <taxon>Pseudomonadati</taxon>
        <taxon>Planctomycetota</taxon>
        <taxon>Planctomycetia</taxon>
        <taxon>Planctomycetia incertae sedis</taxon>
        <taxon>Saltatorellus</taxon>
    </lineage>
</organism>
<keyword evidence="10 20" id="KW-0547">Nucleotide-binding</keyword>
<feature type="binding site" evidence="20">
    <location>
        <begin position="306"/>
        <end position="308"/>
    </location>
    <ligand>
        <name>GTP</name>
        <dbReference type="ChEBI" id="CHEBI:37565"/>
    </ligand>
</feature>
<dbReference type="Pfam" id="PF00925">
    <property type="entry name" value="GTP_cyclohydro2"/>
    <property type="match status" value="1"/>
</dbReference>
<evidence type="ECO:0000256" key="6">
    <source>
        <dbReference type="ARBA" id="ARBA00005520"/>
    </source>
</evidence>
<dbReference type="GO" id="GO:0003935">
    <property type="term" value="F:GTP cyclohydrolase II activity"/>
    <property type="evidence" value="ECO:0007669"/>
    <property type="project" value="UniProtKB-UniRule"/>
</dbReference>
<keyword evidence="14 20" id="KW-0342">GTP-binding</keyword>
<feature type="region of interest" description="DHBP synthase" evidence="20">
    <location>
        <begin position="1"/>
        <end position="201"/>
    </location>
</feature>
<dbReference type="NCBIfam" id="TIGR00505">
    <property type="entry name" value="ribA"/>
    <property type="match status" value="1"/>
</dbReference>
<dbReference type="EC" id="3.5.4.25" evidence="20"/>
<feature type="binding site" evidence="20">
    <location>
        <position position="368"/>
    </location>
    <ligand>
        <name>GTP</name>
        <dbReference type="ChEBI" id="CHEBI:37565"/>
    </ligand>
</feature>
<dbReference type="InterPro" id="IPR016299">
    <property type="entry name" value="Riboflavin_synth_RibBA"/>
</dbReference>
<evidence type="ECO:0000256" key="15">
    <source>
        <dbReference type="ARBA" id="ARBA00023211"/>
    </source>
</evidence>
<feature type="binding site" evidence="20">
    <location>
        <position position="281"/>
    </location>
    <ligand>
        <name>Zn(2+)</name>
        <dbReference type="ChEBI" id="CHEBI:29105"/>
        <note>catalytic</note>
    </ligand>
</feature>
<dbReference type="UniPathway" id="UPA00275">
    <property type="reaction ID" value="UER00399"/>
</dbReference>
<keyword evidence="8 20" id="KW-0686">Riboflavin biosynthesis</keyword>
<evidence type="ECO:0000259" key="22">
    <source>
        <dbReference type="Pfam" id="PF00925"/>
    </source>
</evidence>
<feature type="site" description="Essential for DHBP synthase activity" evidence="20">
    <location>
        <position position="126"/>
    </location>
</feature>
<evidence type="ECO:0000256" key="12">
    <source>
        <dbReference type="ARBA" id="ARBA00022833"/>
    </source>
</evidence>
<keyword evidence="9 20" id="KW-0479">Metal-binding</keyword>
<comment type="cofactor">
    <cofactor evidence="20">
        <name>Mg(2+)</name>
        <dbReference type="ChEBI" id="CHEBI:18420"/>
    </cofactor>
    <cofactor evidence="20">
        <name>Mn(2+)</name>
        <dbReference type="ChEBI" id="CHEBI:29035"/>
    </cofactor>
    <text evidence="20">Binds 2 divalent metal cations per subunit. Magnesium or manganese.</text>
</comment>
<comment type="function">
    <text evidence="3 20">Catalyzes the conversion of D-ribulose 5-phosphate to formate and 3,4-dihydroxy-2-butanone 4-phosphate.</text>
</comment>
<dbReference type="AlphaFoldDB" id="A0A518EM00"/>
<dbReference type="FunFam" id="3.90.870.10:FF:000001">
    <property type="entry name" value="Riboflavin biosynthesis protein RibBA"/>
    <property type="match status" value="1"/>
</dbReference>
<evidence type="ECO:0000256" key="9">
    <source>
        <dbReference type="ARBA" id="ARBA00022723"/>
    </source>
</evidence>
<evidence type="ECO:0000256" key="8">
    <source>
        <dbReference type="ARBA" id="ARBA00022619"/>
    </source>
</evidence>
<comment type="catalytic activity">
    <reaction evidence="1 20">
        <text>D-ribulose 5-phosphate = (2S)-2-hydroxy-3-oxobutyl phosphate + formate + H(+)</text>
        <dbReference type="Rhea" id="RHEA:18457"/>
        <dbReference type="ChEBI" id="CHEBI:15378"/>
        <dbReference type="ChEBI" id="CHEBI:15740"/>
        <dbReference type="ChEBI" id="CHEBI:58121"/>
        <dbReference type="ChEBI" id="CHEBI:58830"/>
        <dbReference type="EC" id="4.1.99.12"/>
    </reaction>
</comment>
<evidence type="ECO:0000256" key="11">
    <source>
        <dbReference type="ARBA" id="ARBA00022801"/>
    </source>
</evidence>
<dbReference type="NCBIfam" id="TIGR00506">
    <property type="entry name" value="ribB"/>
    <property type="match status" value="1"/>
</dbReference>
<protein>
    <recommendedName>
        <fullName evidence="20">Riboflavin biosynthesis protein RibBA</fullName>
    </recommendedName>
    <domain>
        <recommendedName>
            <fullName evidence="20">3,4-dihydroxy-2-butanone 4-phosphate synthase</fullName>
            <shortName evidence="20">DHBP synthase</shortName>
            <ecNumber evidence="20">4.1.99.12</ecNumber>
        </recommendedName>
    </domain>
    <domain>
        <recommendedName>
            <fullName evidence="20">GTP cyclohydrolase-2</fullName>
            <ecNumber evidence="20">3.5.4.25</ecNumber>
        </recommendedName>
        <alternativeName>
            <fullName evidence="20">GTP cyclohydrolase II</fullName>
        </alternativeName>
    </domain>
</protein>
<keyword evidence="15 20" id="KW-0464">Manganese</keyword>
<evidence type="ECO:0000256" key="20">
    <source>
        <dbReference type="HAMAP-Rule" id="MF_01283"/>
    </source>
</evidence>
<dbReference type="HAMAP" id="MF_00180">
    <property type="entry name" value="RibB"/>
    <property type="match status" value="1"/>
</dbReference>
<dbReference type="InterPro" id="IPR036144">
    <property type="entry name" value="RibA-like_sf"/>
</dbReference>
<dbReference type="SUPFAM" id="SSF142695">
    <property type="entry name" value="RibA-like"/>
    <property type="match status" value="1"/>
</dbReference>
<comment type="caution">
    <text evidence="20">Lacks conserved residue(s) required for the propagation of feature annotation.</text>
</comment>
<dbReference type="PIRSF" id="PIRSF001259">
    <property type="entry name" value="RibA"/>
    <property type="match status" value="1"/>
</dbReference>
<feature type="binding site" evidence="20">
    <location>
        <begin position="263"/>
        <end position="267"/>
    </location>
    <ligand>
        <name>GTP</name>
        <dbReference type="ChEBI" id="CHEBI:37565"/>
    </ligand>
</feature>
<evidence type="ECO:0000256" key="16">
    <source>
        <dbReference type="ARBA" id="ARBA00023239"/>
    </source>
</evidence>
<feature type="binding site" evidence="20">
    <location>
        <position position="164"/>
    </location>
    <ligand>
        <name>D-ribulose 5-phosphate</name>
        <dbReference type="ChEBI" id="CHEBI:58121"/>
    </ligand>
</feature>
<dbReference type="GO" id="GO:0009231">
    <property type="term" value="P:riboflavin biosynthetic process"/>
    <property type="evidence" value="ECO:0007669"/>
    <property type="project" value="UniProtKB-UniRule"/>
</dbReference>
<keyword evidence="11 20" id="KW-0378">Hydrolase</keyword>
<dbReference type="PANTHER" id="PTHR21327">
    <property type="entry name" value="GTP CYCLOHYDROLASE II-RELATED"/>
    <property type="match status" value="1"/>
</dbReference>
<dbReference type="InterPro" id="IPR000926">
    <property type="entry name" value="RibA"/>
</dbReference>
<dbReference type="InterPro" id="IPR032677">
    <property type="entry name" value="GTP_cyclohydro_II"/>
</dbReference>
<evidence type="ECO:0000313" key="24">
    <source>
        <dbReference type="Proteomes" id="UP000320390"/>
    </source>
</evidence>
<accession>A0A518EM00</accession>
<gene>
    <name evidence="20 23" type="primary">ribBA</name>
    <name evidence="23" type="ORF">Poly30_05760</name>
</gene>
<keyword evidence="17 20" id="KW-0511">Multifunctional enzyme</keyword>
<keyword evidence="16 20" id="KW-0456">Lyase</keyword>
<dbReference type="GO" id="GO:0030145">
    <property type="term" value="F:manganese ion binding"/>
    <property type="evidence" value="ECO:0007669"/>
    <property type="project" value="UniProtKB-UniRule"/>
</dbReference>
<dbReference type="Gene3D" id="3.90.870.10">
    <property type="entry name" value="DHBP synthase"/>
    <property type="match status" value="1"/>
</dbReference>
<feature type="binding site" evidence="20">
    <location>
        <position position="28"/>
    </location>
    <ligand>
        <name>Mg(2+)</name>
        <dbReference type="ChEBI" id="CHEBI:18420"/>
        <label>1</label>
    </ligand>
</feature>
<dbReference type="GO" id="GO:0005829">
    <property type="term" value="C:cytosol"/>
    <property type="evidence" value="ECO:0007669"/>
    <property type="project" value="TreeGrafter"/>
</dbReference>
<reference evidence="23 24" key="1">
    <citation type="submission" date="2019-02" db="EMBL/GenBank/DDBJ databases">
        <title>Deep-cultivation of Planctomycetes and their phenomic and genomic characterization uncovers novel biology.</title>
        <authorList>
            <person name="Wiegand S."/>
            <person name="Jogler M."/>
            <person name="Boedeker C."/>
            <person name="Pinto D."/>
            <person name="Vollmers J."/>
            <person name="Rivas-Marin E."/>
            <person name="Kohn T."/>
            <person name="Peeters S.H."/>
            <person name="Heuer A."/>
            <person name="Rast P."/>
            <person name="Oberbeckmann S."/>
            <person name="Bunk B."/>
            <person name="Jeske O."/>
            <person name="Meyerdierks A."/>
            <person name="Storesund J.E."/>
            <person name="Kallscheuer N."/>
            <person name="Luecker S."/>
            <person name="Lage O.M."/>
            <person name="Pohl T."/>
            <person name="Merkel B.J."/>
            <person name="Hornburger P."/>
            <person name="Mueller R.-W."/>
            <person name="Bruemmer F."/>
            <person name="Labrenz M."/>
            <person name="Spormann A.M."/>
            <person name="Op den Camp H."/>
            <person name="Overmann J."/>
            <person name="Amann R."/>
            <person name="Jetten M.S.M."/>
            <person name="Mascher T."/>
            <person name="Medema M.H."/>
            <person name="Devos D.P."/>
            <person name="Kaster A.-K."/>
            <person name="Ovreas L."/>
            <person name="Rohde M."/>
            <person name="Galperin M.Y."/>
            <person name="Jogler C."/>
        </authorList>
    </citation>
    <scope>NUCLEOTIDE SEQUENCE [LARGE SCALE GENOMIC DNA]</scope>
    <source>
        <strain evidence="23 24">Poly30</strain>
    </source>
</reference>
<evidence type="ECO:0000256" key="2">
    <source>
        <dbReference type="ARBA" id="ARBA00001936"/>
    </source>
</evidence>
<dbReference type="InterPro" id="IPR017945">
    <property type="entry name" value="DHBP_synth_RibB-like_a/b_dom"/>
</dbReference>
<evidence type="ECO:0000256" key="7">
    <source>
        <dbReference type="ARBA" id="ARBA00008976"/>
    </source>
</evidence>
<feature type="binding site" evidence="20">
    <location>
        <position position="279"/>
    </location>
    <ligand>
        <name>Zn(2+)</name>
        <dbReference type="ChEBI" id="CHEBI:29105"/>
        <note>catalytic</note>
    </ligand>
</feature>
<keyword evidence="24" id="KW-1185">Reference proteome</keyword>
<dbReference type="PANTHER" id="PTHR21327:SF18">
    <property type="entry name" value="3,4-DIHYDROXY-2-BUTANONE 4-PHOSPHATE SYNTHASE"/>
    <property type="match status" value="1"/>
</dbReference>
<evidence type="ECO:0000256" key="3">
    <source>
        <dbReference type="ARBA" id="ARBA00002284"/>
    </source>
</evidence>
<proteinExistence type="inferred from homology"/>
<dbReference type="OrthoDB" id="9793111at2"/>
<evidence type="ECO:0000256" key="5">
    <source>
        <dbReference type="ARBA" id="ARBA00004904"/>
    </source>
</evidence>
<dbReference type="NCBIfam" id="NF001591">
    <property type="entry name" value="PRK00393.1"/>
    <property type="match status" value="1"/>
</dbReference>
<feature type="binding site" evidence="20">
    <location>
        <position position="284"/>
    </location>
    <ligand>
        <name>GTP</name>
        <dbReference type="ChEBI" id="CHEBI:37565"/>
    </ligand>
</feature>
<keyword evidence="12 20" id="KW-0862">Zinc</keyword>
<keyword evidence="13 20" id="KW-0460">Magnesium</keyword>
<comment type="similarity">
    <text evidence="7 20">In the C-terminal section; belongs to the GTP cyclohydrolase II family.</text>
</comment>
<dbReference type="RefSeq" id="WP_145194504.1">
    <property type="nucleotide sequence ID" value="NZ_CP036434.1"/>
</dbReference>
<name>A0A518EM00_9BACT</name>
<evidence type="ECO:0000256" key="13">
    <source>
        <dbReference type="ARBA" id="ARBA00022842"/>
    </source>
</evidence>
<comment type="pathway">
    <text evidence="4 20">Cofactor biosynthesis; riboflavin biosynthesis; 5-amino-6-(D-ribitylamino)uracil from GTP: step 1/4.</text>
</comment>